<keyword evidence="1" id="KW-0472">Membrane</keyword>
<keyword evidence="1" id="KW-1133">Transmembrane helix</keyword>
<sequence>MYRVGRRHEKKEISFLMRYWEDFGEGGGIFNALPRCRPLHLSTQQSIGALWAGIVADWPLIVTVFVGIVAHFGGIVAKSRKIVAPITKFHQTLPH</sequence>
<protein>
    <submittedName>
        <fullName evidence="2">Uncharacterized protein</fullName>
    </submittedName>
</protein>
<evidence type="ECO:0000256" key="1">
    <source>
        <dbReference type="SAM" id="Phobius"/>
    </source>
</evidence>
<gene>
    <name evidence="2" type="ORF">SAMN05518684_107123</name>
</gene>
<dbReference type="Proteomes" id="UP000198571">
    <property type="component" value="Unassembled WGS sequence"/>
</dbReference>
<keyword evidence="1" id="KW-0812">Transmembrane</keyword>
<reference evidence="3" key="1">
    <citation type="submission" date="2016-10" db="EMBL/GenBank/DDBJ databases">
        <authorList>
            <person name="Varghese N."/>
            <person name="Submissions S."/>
        </authorList>
    </citation>
    <scope>NUCLEOTIDE SEQUENCE [LARGE SCALE GENOMIC DNA]</scope>
    <source>
        <strain evidence="3">S9</strain>
    </source>
</reference>
<organism evidence="2 3">
    <name type="scientific">Salipaludibacillus aurantiacus</name>
    <dbReference type="NCBI Taxonomy" id="1601833"/>
    <lineage>
        <taxon>Bacteria</taxon>
        <taxon>Bacillati</taxon>
        <taxon>Bacillota</taxon>
        <taxon>Bacilli</taxon>
        <taxon>Bacillales</taxon>
        <taxon>Bacillaceae</taxon>
    </lineage>
</organism>
<evidence type="ECO:0000313" key="3">
    <source>
        <dbReference type="Proteomes" id="UP000198571"/>
    </source>
</evidence>
<dbReference type="AlphaFoldDB" id="A0A1H9UCM9"/>
<dbReference type="STRING" id="1601833.SAMN05518684_107123"/>
<dbReference type="EMBL" id="FOGT01000007">
    <property type="protein sequence ID" value="SES07102.1"/>
    <property type="molecule type" value="Genomic_DNA"/>
</dbReference>
<keyword evidence="3" id="KW-1185">Reference proteome</keyword>
<proteinExistence type="predicted"/>
<accession>A0A1H9UCM9</accession>
<feature type="transmembrane region" description="Helical" evidence="1">
    <location>
        <begin position="49"/>
        <end position="72"/>
    </location>
</feature>
<evidence type="ECO:0000313" key="2">
    <source>
        <dbReference type="EMBL" id="SES07102.1"/>
    </source>
</evidence>
<name>A0A1H9UCM9_9BACI</name>